<accession>A0ABS2JQW0</accession>
<dbReference type="Proteomes" id="UP001430065">
    <property type="component" value="Unassembled WGS sequence"/>
</dbReference>
<gene>
    <name evidence="2" type="ORF">ISP20_09660</name>
</gene>
<evidence type="ECO:0008006" key="4">
    <source>
        <dbReference type="Google" id="ProtNLM"/>
    </source>
</evidence>
<feature type="signal peptide" evidence="1">
    <location>
        <begin position="1"/>
        <end position="22"/>
    </location>
</feature>
<evidence type="ECO:0000256" key="1">
    <source>
        <dbReference type="SAM" id="SignalP"/>
    </source>
</evidence>
<keyword evidence="1" id="KW-0732">Signal</keyword>
<proteinExistence type="predicted"/>
<organism evidence="2 3">
    <name type="scientific">Dyella kyungheensis</name>
    <dbReference type="NCBI Taxonomy" id="1242174"/>
    <lineage>
        <taxon>Bacteria</taxon>
        <taxon>Pseudomonadati</taxon>
        <taxon>Pseudomonadota</taxon>
        <taxon>Gammaproteobacteria</taxon>
        <taxon>Lysobacterales</taxon>
        <taxon>Rhodanobacteraceae</taxon>
        <taxon>Dyella</taxon>
    </lineage>
</organism>
<dbReference type="EMBL" id="JADIKC010000003">
    <property type="protein sequence ID" value="MBM7121419.1"/>
    <property type="molecule type" value="Genomic_DNA"/>
</dbReference>
<evidence type="ECO:0000313" key="2">
    <source>
        <dbReference type="EMBL" id="MBM7121419.1"/>
    </source>
</evidence>
<keyword evidence="3" id="KW-1185">Reference proteome</keyword>
<name>A0ABS2JQW0_9GAMM</name>
<reference evidence="2 3" key="1">
    <citation type="submission" date="2020-10" db="EMBL/GenBank/DDBJ databases">
        <title>Phylogeny of dyella-like bacteria.</title>
        <authorList>
            <person name="Fu J."/>
        </authorList>
    </citation>
    <scope>NUCLEOTIDE SEQUENCE [LARGE SCALE GENOMIC DNA]</scope>
    <source>
        <strain evidence="2 3">THG-B117</strain>
    </source>
</reference>
<evidence type="ECO:0000313" key="3">
    <source>
        <dbReference type="Proteomes" id="UP001430065"/>
    </source>
</evidence>
<feature type="chain" id="PRO_5045637971" description="Transporter" evidence="1">
    <location>
        <begin position="23"/>
        <end position="220"/>
    </location>
</feature>
<sequence length="220" mass="23895">MQWKVWALWLVTPCLLPGLARAGTGAYLVDDASITPAGQCQVQSWLQVLSGGQQALYTLPACSTGPVEWSLGLAGQSSPYQHQESPAVKWMIVDGEHHALGVAVNVGATWSNGHVTSKNTYAALTWTPNSDSRWALNMDLGEIFAPSKGWRPLFGEGVKYKATDDLAVILEHIRPWNGLSLTQAGVRWSFRKEDSLDLIAGRSDASTHSRWVTVGLNVAL</sequence>
<protein>
    <recommendedName>
        <fullName evidence="4">Transporter</fullName>
    </recommendedName>
</protein>
<comment type="caution">
    <text evidence="2">The sequence shown here is derived from an EMBL/GenBank/DDBJ whole genome shotgun (WGS) entry which is preliminary data.</text>
</comment>